<proteinExistence type="predicted"/>
<dbReference type="RefSeq" id="WP_069392797.1">
    <property type="nucleotide sequence ID" value="NZ_AP022594.1"/>
</dbReference>
<gene>
    <name evidence="1" type="ORF">B8W67_01535</name>
</gene>
<dbReference type="AlphaFoldDB" id="A0A7I7SE22"/>
<accession>A0A7I7SE22</accession>
<evidence type="ECO:0000313" key="2">
    <source>
        <dbReference type="Proteomes" id="UP000193577"/>
    </source>
</evidence>
<sequence>MKSTTVGALAAGCATGLAAALIVPIAPAGAIYGDTHIMGQGIHQTVDCNNATLYVNGSQNVINAVGTCWAVTLQGSGNTVIADTIVNDITAFGIDQTVLFHNGEPALIDRGRELGMANRLQRIPA</sequence>
<dbReference type="EMBL" id="NCXO01000002">
    <property type="protein sequence ID" value="OSC35776.1"/>
    <property type="molecule type" value="Genomic_DNA"/>
</dbReference>
<name>A0A7I7SE22_9MYCO</name>
<evidence type="ECO:0000313" key="1">
    <source>
        <dbReference type="EMBL" id="OSC35776.1"/>
    </source>
</evidence>
<comment type="caution">
    <text evidence="1">The sequence shown here is derived from an EMBL/GenBank/DDBJ whole genome shotgun (WGS) entry which is preliminary data.</text>
</comment>
<protein>
    <submittedName>
        <fullName evidence="1">Uncharacterized protein</fullName>
    </submittedName>
</protein>
<dbReference type="InterPro" id="IPR021417">
    <property type="entry name" value="DUF3060"/>
</dbReference>
<keyword evidence="2" id="KW-1185">Reference proteome</keyword>
<dbReference type="Pfam" id="PF11259">
    <property type="entry name" value="DUF3060"/>
    <property type="match status" value="1"/>
</dbReference>
<reference evidence="1 2" key="1">
    <citation type="submission" date="2017-04" db="EMBL/GenBank/DDBJ databases">
        <title>The new phylogeny of genus Mycobacterium.</title>
        <authorList>
            <person name="Tortoli E."/>
            <person name="Trovato A."/>
            <person name="Cirillo D.M."/>
        </authorList>
    </citation>
    <scope>NUCLEOTIDE SEQUENCE [LARGE SCALE GENOMIC DNA]</scope>
    <source>
        <strain evidence="1 2">KCTC 19819</strain>
    </source>
</reference>
<organism evidence="1 2">
    <name type="scientific">Mycolicibacillus koreensis</name>
    <dbReference type="NCBI Taxonomy" id="1069220"/>
    <lineage>
        <taxon>Bacteria</taxon>
        <taxon>Bacillati</taxon>
        <taxon>Actinomycetota</taxon>
        <taxon>Actinomycetes</taxon>
        <taxon>Mycobacteriales</taxon>
        <taxon>Mycobacteriaceae</taxon>
        <taxon>Mycolicibacillus</taxon>
    </lineage>
</organism>
<dbReference type="Proteomes" id="UP000193577">
    <property type="component" value="Unassembled WGS sequence"/>
</dbReference>